<proteinExistence type="predicted"/>
<sequence length="182" mass="21927">MSEPHKRSGMDDFLKRKDDNLEELQKKYFESPKEEIKNLSKGQSSTFSEQGELEYYLRKQKEIKSRVPLTQKFKKSLSDLFTVQVGRNSIYVWRSRQQQAKKWRHGVQSLRQQEITKQLDEIAKVIGANEPNQFEPLKNVEFDKSYSGDQFQYQYQLEEKQLQDQLFKLYDELEEEREEEEE</sequence>
<accession>A0A078B6E2</accession>
<dbReference type="InParanoid" id="A0A078B6E2"/>
<dbReference type="AlphaFoldDB" id="A0A078B6E2"/>
<evidence type="ECO:0000313" key="2">
    <source>
        <dbReference type="Proteomes" id="UP000039865"/>
    </source>
</evidence>
<dbReference type="EMBL" id="CCKQ01017247">
    <property type="protein sequence ID" value="CDW89118.1"/>
    <property type="molecule type" value="Genomic_DNA"/>
</dbReference>
<evidence type="ECO:0000313" key="1">
    <source>
        <dbReference type="EMBL" id="CDW89118.1"/>
    </source>
</evidence>
<organism evidence="1 2">
    <name type="scientific">Stylonychia lemnae</name>
    <name type="common">Ciliate</name>
    <dbReference type="NCBI Taxonomy" id="5949"/>
    <lineage>
        <taxon>Eukaryota</taxon>
        <taxon>Sar</taxon>
        <taxon>Alveolata</taxon>
        <taxon>Ciliophora</taxon>
        <taxon>Intramacronucleata</taxon>
        <taxon>Spirotrichea</taxon>
        <taxon>Stichotrichia</taxon>
        <taxon>Sporadotrichida</taxon>
        <taxon>Oxytrichidae</taxon>
        <taxon>Stylonychinae</taxon>
        <taxon>Stylonychia</taxon>
    </lineage>
</organism>
<name>A0A078B6E2_STYLE</name>
<protein>
    <submittedName>
        <fullName evidence="1">Uncharacterized protein</fullName>
    </submittedName>
</protein>
<keyword evidence="2" id="KW-1185">Reference proteome</keyword>
<gene>
    <name evidence="1" type="primary">Contig6462.g6917</name>
    <name evidence="1" type="ORF">STYLEM_18247</name>
</gene>
<reference evidence="1 2" key="1">
    <citation type="submission" date="2014-06" db="EMBL/GenBank/DDBJ databases">
        <authorList>
            <person name="Swart Estienne"/>
        </authorList>
    </citation>
    <scope>NUCLEOTIDE SEQUENCE [LARGE SCALE GENOMIC DNA]</scope>
    <source>
        <strain evidence="1 2">130c</strain>
    </source>
</reference>
<dbReference type="Proteomes" id="UP000039865">
    <property type="component" value="Unassembled WGS sequence"/>
</dbReference>